<dbReference type="AlphaFoldDB" id="A0A9P6H6A3"/>
<reference evidence="1" key="2">
    <citation type="submission" date="2020-11" db="EMBL/GenBank/DDBJ databases">
        <authorList>
            <consortium name="DOE Joint Genome Institute"/>
            <person name="Kuo A."/>
            <person name="Miyauchi S."/>
            <person name="Kiss E."/>
            <person name="Drula E."/>
            <person name="Kohler A."/>
            <person name="Sanchez-Garcia M."/>
            <person name="Andreopoulos B."/>
            <person name="Barry K.W."/>
            <person name="Bonito G."/>
            <person name="Buee M."/>
            <person name="Carver A."/>
            <person name="Chen C."/>
            <person name="Cichocki N."/>
            <person name="Clum A."/>
            <person name="Culley D."/>
            <person name="Crous P.W."/>
            <person name="Fauchery L."/>
            <person name="Girlanda M."/>
            <person name="Hayes R."/>
            <person name="Keri Z."/>
            <person name="Labutti K."/>
            <person name="Lipzen A."/>
            <person name="Lombard V."/>
            <person name="Magnuson J."/>
            <person name="Maillard F."/>
            <person name="Morin E."/>
            <person name="Murat C."/>
            <person name="Nolan M."/>
            <person name="Ohm R."/>
            <person name="Pangilinan J."/>
            <person name="Pereira M."/>
            <person name="Perotto S."/>
            <person name="Peter M."/>
            <person name="Riley R."/>
            <person name="Sitrit Y."/>
            <person name="Stielow B."/>
            <person name="Szollosi G."/>
            <person name="Zifcakova L."/>
            <person name="Stursova M."/>
            <person name="Spatafora J.W."/>
            <person name="Tedersoo L."/>
            <person name="Vaario L.-M."/>
            <person name="Yamada A."/>
            <person name="Yan M."/>
            <person name="Wang P."/>
            <person name="Xu J."/>
            <person name="Bruns T."/>
            <person name="Baldrian P."/>
            <person name="Vilgalys R."/>
            <person name="Henrissat B."/>
            <person name="Grigoriev I.V."/>
            <person name="Hibbett D."/>
            <person name="Nagy L.G."/>
            <person name="Martin F.M."/>
        </authorList>
    </citation>
    <scope>NUCLEOTIDE SEQUENCE</scope>
    <source>
        <strain evidence="1">UH-Tt-Lm1</strain>
    </source>
</reference>
<evidence type="ECO:0000313" key="1">
    <source>
        <dbReference type="EMBL" id="KAF9779903.1"/>
    </source>
</evidence>
<keyword evidence="2" id="KW-1185">Reference proteome</keyword>
<name>A0A9P6H6A3_9AGAM</name>
<sequence length="304" mass="34142">MPLAQTCVVIPLNPLLSRSRTSTLTVSPMLVGIKLERVQILLVDFWDYLQACCRVSCRKLAQIDTNPYAQELLSRKVDFHVESNETYSSIVDTAVTHMGNIGVMLMDEAAHINKRIDACHEEIKKLERSAASIDRLKGEVITLKDLVWGLIDQTGRLEDNQVHLTLCVSELTGEVRDLQRRCQGEEFVVPVEGRLVPINDEVIEIHEEESYRNIRVVCRDTPRPCGRGLTPLITVIDPTLSRNQWPALEFNLYAKFVPDSEPNSDTTGDKPLLTDQLSPTKAAFSANLPTDSLTNWVATNSFTK</sequence>
<accession>A0A9P6H6A3</accession>
<protein>
    <submittedName>
        <fullName evidence="1">Uncharacterized protein</fullName>
    </submittedName>
</protein>
<comment type="caution">
    <text evidence="1">The sequence shown here is derived from an EMBL/GenBank/DDBJ whole genome shotgun (WGS) entry which is preliminary data.</text>
</comment>
<dbReference type="EMBL" id="WIUZ02000018">
    <property type="protein sequence ID" value="KAF9779903.1"/>
    <property type="molecule type" value="Genomic_DNA"/>
</dbReference>
<dbReference type="Proteomes" id="UP000736335">
    <property type="component" value="Unassembled WGS sequence"/>
</dbReference>
<evidence type="ECO:0000313" key="2">
    <source>
        <dbReference type="Proteomes" id="UP000736335"/>
    </source>
</evidence>
<reference evidence="1" key="1">
    <citation type="journal article" date="2020" name="Nat. Commun.">
        <title>Large-scale genome sequencing of mycorrhizal fungi provides insights into the early evolution of symbiotic traits.</title>
        <authorList>
            <person name="Miyauchi S."/>
            <person name="Kiss E."/>
            <person name="Kuo A."/>
            <person name="Drula E."/>
            <person name="Kohler A."/>
            <person name="Sanchez-Garcia M."/>
            <person name="Morin E."/>
            <person name="Andreopoulos B."/>
            <person name="Barry K.W."/>
            <person name="Bonito G."/>
            <person name="Buee M."/>
            <person name="Carver A."/>
            <person name="Chen C."/>
            <person name="Cichocki N."/>
            <person name="Clum A."/>
            <person name="Culley D."/>
            <person name="Crous P.W."/>
            <person name="Fauchery L."/>
            <person name="Girlanda M."/>
            <person name="Hayes R.D."/>
            <person name="Keri Z."/>
            <person name="LaButti K."/>
            <person name="Lipzen A."/>
            <person name="Lombard V."/>
            <person name="Magnuson J."/>
            <person name="Maillard F."/>
            <person name="Murat C."/>
            <person name="Nolan M."/>
            <person name="Ohm R.A."/>
            <person name="Pangilinan J."/>
            <person name="Pereira M.F."/>
            <person name="Perotto S."/>
            <person name="Peter M."/>
            <person name="Pfister S."/>
            <person name="Riley R."/>
            <person name="Sitrit Y."/>
            <person name="Stielow J.B."/>
            <person name="Szollosi G."/>
            <person name="Zifcakova L."/>
            <person name="Stursova M."/>
            <person name="Spatafora J.W."/>
            <person name="Tedersoo L."/>
            <person name="Vaario L.M."/>
            <person name="Yamada A."/>
            <person name="Yan M."/>
            <person name="Wang P."/>
            <person name="Xu J."/>
            <person name="Bruns T."/>
            <person name="Baldrian P."/>
            <person name="Vilgalys R."/>
            <person name="Dunand C."/>
            <person name="Henrissat B."/>
            <person name="Grigoriev I.V."/>
            <person name="Hibbett D."/>
            <person name="Nagy L.G."/>
            <person name="Martin F.M."/>
        </authorList>
    </citation>
    <scope>NUCLEOTIDE SEQUENCE</scope>
    <source>
        <strain evidence="1">UH-Tt-Lm1</strain>
    </source>
</reference>
<gene>
    <name evidence="1" type="ORF">BJ322DRAFT_1113213</name>
</gene>
<organism evidence="1 2">
    <name type="scientific">Thelephora terrestris</name>
    <dbReference type="NCBI Taxonomy" id="56493"/>
    <lineage>
        <taxon>Eukaryota</taxon>
        <taxon>Fungi</taxon>
        <taxon>Dikarya</taxon>
        <taxon>Basidiomycota</taxon>
        <taxon>Agaricomycotina</taxon>
        <taxon>Agaricomycetes</taxon>
        <taxon>Thelephorales</taxon>
        <taxon>Thelephoraceae</taxon>
        <taxon>Thelephora</taxon>
    </lineage>
</organism>
<proteinExistence type="predicted"/>